<keyword evidence="3" id="KW-1185">Reference proteome</keyword>
<reference evidence="2 3" key="1">
    <citation type="submission" date="2018-11" db="EMBL/GenBank/DDBJ databases">
        <authorList>
            <consortium name="Pathogen Informatics"/>
        </authorList>
    </citation>
    <scope>NUCLEOTIDE SEQUENCE [LARGE SCALE GENOMIC DNA]</scope>
    <source>
        <strain>Denwood</strain>
        <strain evidence="3">Zambia</strain>
    </source>
</reference>
<dbReference type="AlphaFoldDB" id="A0A183NZ92"/>
<accession>A0A183NZ92</accession>
<feature type="region of interest" description="Disordered" evidence="1">
    <location>
        <begin position="38"/>
        <end position="68"/>
    </location>
</feature>
<feature type="compositionally biased region" description="Polar residues" evidence="1">
    <location>
        <begin position="55"/>
        <end position="66"/>
    </location>
</feature>
<evidence type="ECO:0000256" key="1">
    <source>
        <dbReference type="SAM" id="MobiDB-lite"/>
    </source>
</evidence>
<sequence length="124" mass="13973">MNPLDIEATPTDLPIDVTSPTIEEIWMAIRQIKSIKTAGLDHIPPEPPKSDIEVTSRSSQEEQVSTDCKERHLIKTPKEGNLRKCENYRGITLLSVPGKVFNSVAELDERLSRFPVSRPIDRIP</sequence>
<dbReference type="Proteomes" id="UP000269396">
    <property type="component" value="Unassembled WGS sequence"/>
</dbReference>
<evidence type="ECO:0000313" key="2">
    <source>
        <dbReference type="EMBL" id="VDP39355.1"/>
    </source>
</evidence>
<evidence type="ECO:0000313" key="3">
    <source>
        <dbReference type="Proteomes" id="UP000269396"/>
    </source>
</evidence>
<dbReference type="EMBL" id="UZAL01028215">
    <property type="protein sequence ID" value="VDP39355.1"/>
    <property type="molecule type" value="Genomic_DNA"/>
</dbReference>
<name>A0A183NZ92_9TREM</name>
<proteinExistence type="predicted"/>
<gene>
    <name evidence="2" type="ORF">SMTD_LOCUS7428</name>
</gene>
<organism evidence="2 3">
    <name type="scientific">Schistosoma mattheei</name>
    <dbReference type="NCBI Taxonomy" id="31246"/>
    <lineage>
        <taxon>Eukaryota</taxon>
        <taxon>Metazoa</taxon>
        <taxon>Spiralia</taxon>
        <taxon>Lophotrochozoa</taxon>
        <taxon>Platyhelminthes</taxon>
        <taxon>Trematoda</taxon>
        <taxon>Digenea</taxon>
        <taxon>Strigeidida</taxon>
        <taxon>Schistosomatoidea</taxon>
        <taxon>Schistosomatidae</taxon>
        <taxon>Schistosoma</taxon>
    </lineage>
</organism>
<protein>
    <submittedName>
        <fullName evidence="2">Uncharacterized protein</fullName>
    </submittedName>
</protein>